<sequence length="1220" mass="140559">MDDQLQSLIKTCQNMSVNMKNFQQDPKISLSLSSNLQDGNITALKQQNQHQIAHTLQNMLHFLNGSSPMMMRMVSNGCLGEVIEFGKGFADVLINSCESLSKQDIDSYAEVFKRAQINLSLNYGQILDSLDGEQNNAVNVLNEIFSDQTGGGDPSLFVDSPVSLVNSFHFLLCEKIENQNQFYNIFEYWIRIGTKGYPPAGVLLKYFVDDDKPFVPSKPIIFVEIYAIPSTRKDFLQIKGKQNKREEIPVQHICDVKQPGYYFVQNKSIEMNIIEKLPAQFYIPNNIMHIADVFQELKLAPLQDRLFEHNTNDIFCNNCKQCLMQSLHKYFSQQINYLISLSLSRTVALQQIKISNILNATELYQLHKQIAEGNISNITQLGLDALQYLDCKGKINAKTILKLNTKEYVKHTIKAHLDSGMTGSDKIMHNLRKKECVKKSQYFNIAPDVQEEQQNDQQKTYHNSQFEFMKQVYNFHFEAANHDNIFMINYDKQAMLSKRYSYKGYFCSFFPEVISIPNVSLHPYAINKDLSTLQIDLGCYQAEHRIYVFLMLVTEFPQLWTQLQQQLLNHLNLEHYSNPNQIQSKLHQQLLPIAYRKSGKFLSIPIYETLQINKILITARTQGEDPISIVQNNTNKNEEPNYTLVLHIVSMQNNQRMYMKDICNKEFPQSLKNEFQYFFGHNFELPDIQQKFTIESPKDIAKLIISKLSIKMFTRVINFARRMQQSTLELLSSEFVIKTPKSYCYNNDLYLETFSELIQKITNAEFGQSKAVNQHLNMITHSCSVNIVGVSNKTKVLFGTNQSSLKVQYGKMSIVVDNDGPINQYLRTRQCDEFWSTNYHLAEKKMSLLTLTEKFSDHSTGILDGDILGAVYIPNHLLQDPKYAQNIDRSKYMSKCCVIIKNSNELLEKTLIIELNQTLIEKIVLRKQIQFKSNANLPFLLQKETVVNEIQVQMNEIVTEIVKTPQFYELKMHALRCALHQISCTFQRKTQVYCLLETFSGKFSQVAESLQLAQTISVYLAKLKMMPVDFDRVSNLVFMCNSVSQGEFPLNMLLIGPVNQSIPPVIGSLVQVAQFLTETDIDEIIARQNRFENVTDFINALIPATIVSSQSFNTFQELAEEEEGDMFEDEVEKSMQFEKISNEQVDKLLDTEWADAGNSVYISDQSFYGYQVSIVCIEAAWKKLLEVVNILQPSQMKGEFEEQCAMLINTKCFKFWKSLE</sequence>
<organism evidence="1">
    <name type="scientific">Hexamita inflata</name>
    <dbReference type="NCBI Taxonomy" id="28002"/>
    <lineage>
        <taxon>Eukaryota</taxon>
        <taxon>Metamonada</taxon>
        <taxon>Diplomonadida</taxon>
        <taxon>Hexamitidae</taxon>
        <taxon>Hexamitinae</taxon>
        <taxon>Hexamita</taxon>
    </lineage>
</organism>
<dbReference type="EMBL" id="CAXDID020000029">
    <property type="protein sequence ID" value="CAL5992800.1"/>
    <property type="molecule type" value="Genomic_DNA"/>
</dbReference>
<reference evidence="2 3" key="2">
    <citation type="submission" date="2024-07" db="EMBL/GenBank/DDBJ databases">
        <authorList>
            <person name="Akdeniz Z."/>
        </authorList>
    </citation>
    <scope>NUCLEOTIDE SEQUENCE [LARGE SCALE GENOMIC DNA]</scope>
</reference>
<protein>
    <submittedName>
        <fullName evidence="1">Uncharacterized protein</fullName>
    </submittedName>
</protein>
<proteinExistence type="predicted"/>
<accession>A0AA86P218</accession>
<evidence type="ECO:0000313" key="1">
    <source>
        <dbReference type="EMBL" id="CAI9929643.1"/>
    </source>
</evidence>
<dbReference type="Proteomes" id="UP001642409">
    <property type="component" value="Unassembled WGS sequence"/>
</dbReference>
<reference evidence="1" key="1">
    <citation type="submission" date="2023-06" db="EMBL/GenBank/DDBJ databases">
        <authorList>
            <person name="Kurt Z."/>
        </authorList>
    </citation>
    <scope>NUCLEOTIDE SEQUENCE</scope>
</reference>
<keyword evidence="3" id="KW-1185">Reference proteome</keyword>
<name>A0AA86P218_9EUKA</name>
<dbReference type="AlphaFoldDB" id="A0AA86P218"/>
<comment type="caution">
    <text evidence="1">The sequence shown here is derived from an EMBL/GenBank/DDBJ whole genome shotgun (WGS) entry which is preliminary data.</text>
</comment>
<evidence type="ECO:0000313" key="2">
    <source>
        <dbReference type="EMBL" id="CAL5992800.1"/>
    </source>
</evidence>
<dbReference type="EMBL" id="CATOUU010000440">
    <property type="protein sequence ID" value="CAI9929643.1"/>
    <property type="molecule type" value="Genomic_DNA"/>
</dbReference>
<evidence type="ECO:0000313" key="3">
    <source>
        <dbReference type="Proteomes" id="UP001642409"/>
    </source>
</evidence>
<gene>
    <name evidence="2" type="ORF">HINF_LOCUS12757</name>
    <name evidence="1" type="ORF">HINF_LOCUS17288</name>
</gene>